<evidence type="ECO:0000256" key="6">
    <source>
        <dbReference type="ARBA" id="ARBA00023136"/>
    </source>
</evidence>
<dbReference type="CDD" id="cd06261">
    <property type="entry name" value="TM_PBP2"/>
    <property type="match status" value="1"/>
</dbReference>
<accession>A0ABS7SJK6</accession>
<sequence length="296" mass="32813">MIKRFRGSPAEASYQVVVHFTIAVVALSALLPLVYVVGMSLTSQGELIARNYFVIIPNEPTIEAYRRLLSSKVLWNSVFISVFRTVVGPLVTIAFTVAGAYVLAKKDLPGRRILLTMVLVTILFRGGLIPSYLVMQQTGLLNTVWALILPLAVDSFGLLVIKMFIENIPTELTDAAQIDGVNEWQMMTRLIVPLAAPAIAAIAMFNIVTHWISWFDALVYLQDQSLYPLQLVLRNMLSSEAGSLNDQMLQSLADSQRIGPESLKMATVVVSIIPILMVYPFLQKHFIRGVYMGAVK</sequence>
<dbReference type="EMBL" id="JAGSHT010000030">
    <property type="protein sequence ID" value="MBZ2199526.1"/>
    <property type="molecule type" value="Genomic_DNA"/>
</dbReference>
<keyword evidence="4 7" id="KW-0812">Transmembrane</keyword>
<evidence type="ECO:0000256" key="1">
    <source>
        <dbReference type="ARBA" id="ARBA00004651"/>
    </source>
</evidence>
<dbReference type="Gene3D" id="1.10.3720.10">
    <property type="entry name" value="MetI-like"/>
    <property type="match status" value="1"/>
</dbReference>
<feature type="transmembrane region" description="Helical" evidence="7">
    <location>
        <begin position="190"/>
        <end position="212"/>
    </location>
</feature>
<keyword evidence="10" id="KW-1185">Reference proteome</keyword>
<keyword evidence="3" id="KW-1003">Cell membrane</keyword>
<evidence type="ECO:0000313" key="9">
    <source>
        <dbReference type="EMBL" id="MBZ2199526.1"/>
    </source>
</evidence>
<feature type="transmembrane region" description="Helical" evidence="7">
    <location>
        <begin position="12"/>
        <end position="37"/>
    </location>
</feature>
<dbReference type="RefSeq" id="WP_223411525.1">
    <property type="nucleotide sequence ID" value="NZ_JAGSHT010000030.1"/>
</dbReference>
<dbReference type="PANTHER" id="PTHR43744">
    <property type="entry name" value="ABC TRANSPORTER PERMEASE PROTEIN MG189-RELATED-RELATED"/>
    <property type="match status" value="1"/>
</dbReference>
<evidence type="ECO:0000256" key="5">
    <source>
        <dbReference type="ARBA" id="ARBA00022989"/>
    </source>
</evidence>
<evidence type="ECO:0000256" key="2">
    <source>
        <dbReference type="ARBA" id="ARBA00022448"/>
    </source>
</evidence>
<feature type="transmembrane region" description="Helical" evidence="7">
    <location>
        <begin position="78"/>
        <end position="104"/>
    </location>
</feature>
<feature type="transmembrane region" description="Helical" evidence="7">
    <location>
        <begin position="113"/>
        <end position="134"/>
    </location>
</feature>
<feature type="transmembrane region" description="Helical" evidence="7">
    <location>
        <begin position="263"/>
        <end position="282"/>
    </location>
</feature>
<dbReference type="SUPFAM" id="SSF161098">
    <property type="entry name" value="MetI-like"/>
    <property type="match status" value="1"/>
</dbReference>
<comment type="subcellular location">
    <subcellularLocation>
        <location evidence="1 7">Cell membrane</location>
        <topology evidence="1 7">Multi-pass membrane protein</topology>
    </subcellularLocation>
</comment>
<dbReference type="InterPro" id="IPR000515">
    <property type="entry name" value="MetI-like"/>
</dbReference>
<name>A0ABS7SJK6_9MICO</name>
<reference evidence="9 10" key="1">
    <citation type="submission" date="2021-04" db="EMBL/GenBank/DDBJ databases">
        <title>Ruania sp. nov., isolated from sandy soil of mangrove forest.</title>
        <authorList>
            <person name="Ge X."/>
            <person name="Huang R."/>
            <person name="Liu W."/>
        </authorList>
    </citation>
    <scope>NUCLEOTIDE SEQUENCE [LARGE SCALE GENOMIC DNA]</scope>
    <source>
        <strain evidence="9 10">N2-46</strain>
    </source>
</reference>
<keyword evidence="2 7" id="KW-0813">Transport</keyword>
<dbReference type="PANTHER" id="PTHR43744:SF9">
    <property type="entry name" value="POLYGALACTURONAN_RHAMNOGALACTURONAN TRANSPORT SYSTEM PERMEASE PROTEIN YTCP"/>
    <property type="match status" value="1"/>
</dbReference>
<evidence type="ECO:0000256" key="3">
    <source>
        <dbReference type="ARBA" id="ARBA00022475"/>
    </source>
</evidence>
<proteinExistence type="inferred from homology"/>
<evidence type="ECO:0000256" key="4">
    <source>
        <dbReference type="ARBA" id="ARBA00022692"/>
    </source>
</evidence>
<protein>
    <submittedName>
        <fullName evidence="9">Carbohydrate ABC transporter permease</fullName>
    </submittedName>
</protein>
<gene>
    <name evidence="9" type="ORF">KCQ71_25510</name>
</gene>
<organism evidence="9 10">
    <name type="scientific">Occultella gossypii</name>
    <dbReference type="NCBI Taxonomy" id="2800820"/>
    <lineage>
        <taxon>Bacteria</taxon>
        <taxon>Bacillati</taxon>
        <taxon>Actinomycetota</taxon>
        <taxon>Actinomycetes</taxon>
        <taxon>Micrococcales</taxon>
        <taxon>Ruaniaceae</taxon>
        <taxon>Occultella</taxon>
    </lineage>
</organism>
<feature type="transmembrane region" description="Helical" evidence="7">
    <location>
        <begin position="140"/>
        <end position="161"/>
    </location>
</feature>
<evidence type="ECO:0000313" key="10">
    <source>
        <dbReference type="Proteomes" id="UP000826651"/>
    </source>
</evidence>
<evidence type="ECO:0000259" key="8">
    <source>
        <dbReference type="PROSITE" id="PS50928"/>
    </source>
</evidence>
<keyword evidence="6 7" id="KW-0472">Membrane</keyword>
<dbReference type="Pfam" id="PF00528">
    <property type="entry name" value="BPD_transp_1"/>
    <property type="match status" value="1"/>
</dbReference>
<evidence type="ECO:0000256" key="7">
    <source>
        <dbReference type="RuleBase" id="RU363032"/>
    </source>
</evidence>
<feature type="domain" description="ABC transmembrane type-1" evidence="8">
    <location>
        <begin position="78"/>
        <end position="282"/>
    </location>
</feature>
<keyword evidence="5 7" id="KW-1133">Transmembrane helix</keyword>
<dbReference type="InterPro" id="IPR035906">
    <property type="entry name" value="MetI-like_sf"/>
</dbReference>
<dbReference type="Proteomes" id="UP000826651">
    <property type="component" value="Unassembled WGS sequence"/>
</dbReference>
<comment type="caution">
    <text evidence="9">The sequence shown here is derived from an EMBL/GenBank/DDBJ whole genome shotgun (WGS) entry which is preliminary data.</text>
</comment>
<dbReference type="PROSITE" id="PS50928">
    <property type="entry name" value="ABC_TM1"/>
    <property type="match status" value="1"/>
</dbReference>
<comment type="similarity">
    <text evidence="7">Belongs to the binding-protein-dependent transport system permease family.</text>
</comment>